<dbReference type="Pfam" id="PF01416">
    <property type="entry name" value="PseudoU_synth_1"/>
    <property type="match status" value="1"/>
</dbReference>
<dbReference type="GO" id="GO:1990481">
    <property type="term" value="P:mRNA pseudouridine synthesis"/>
    <property type="evidence" value="ECO:0007669"/>
    <property type="project" value="TreeGrafter"/>
</dbReference>
<dbReference type="SUPFAM" id="SSF55120">
    <property type="entry name" value="Pseudouridine synthase"/>
    <property type="match status" value="1"/>
</dbReference>
<dbReference type="Gene3D" id="3.30.70.660">
    <property type="entry name" value="Pseudouridine synthase I, catalytic domain, C-terminal subdomain"/>
    <property type="match status" value="1"/>
</dbReference>
<dbReference type="FunFam" id="3.30.70.660:FF:000002">
    <property type="entry name" value="tRNA pseudouridine synthase"/>
    <property type="match status" value="1"/>
</dbReference>
<dbReference type="CDD" id="cd02568">
    <property type="entry name" value="PseudoU_synth_PUS1_PUS2"/>
    <property type="match status" value="1"/>
</dbReference>
<reference evidence="9 10" key="3">
    <citation type="submission" date="2017-10" db="EMBL/GenBank/DDBJ databases">
        <title>Consistent, comparative and evidence-based genome annotation and re-annotation for the closely-related species, Cryptosporidium parvum, C. hominis and C. tyzzeri.</title>
        <authorList>
            <person name="Baptista R.P."/>
            <person name="Li Y."/>
            <person name="Sateriale A."/>
            <person name="Striepen B."/>
            <person name="Kissinger J.C."/>
        </authorList>
    </citation>
    <scope>NUCLEOTIDE SEQUENCE [LARGE SCALE GENOMIC DNA]</scope>
    <source>
        <strain evidence="9">30976</strain>
    </source>
</reference>
<dbReference type="InterPro" id="IPR020097">
    <property type="entry name" value="PsdUridine_synth_TruA_a/b_dom"/>
</dbReference>
<evidence type="ECO:0000256" key="2">
    <source>
        <dbReference type="ARBA" id="ARBA00022694"/>
    </source>
</evidence>
<dbReference type="InterPro" id="IPR001406">
    <property type="entry name" value="PsdUridine_synth_TruA"/>
</dbReference>
<dbReference type="EMBL" id="LN877954">
    <property type="protein sequence ID" value="CUV07598.1"/>
    <property type="molecule type" value="Genomic_DNA"/>
</dbReference>
<dbReference type="GO" id="GO:0009982">
    <property type="term" value="F:pseudouridine synthase activity"/>
    <property type="evidence" value="ECO:0007669"/>
    <property type="project" value="InterPro"/>
</dbReference>
<dbReference type="Proteomes" id="UP001429100">
    <property type="component" value="Unassembled WGS sequence"/>
</dbReference>
<dbReference type="VEuPathDB" id="CryptoDB:ChTU502y2012_409g0295"/>
<feature type="compositionally biased region" description="Acidic residues" evidence="6">
    <location>
        <begin position="265"/>
        <end position="281"/>
    </location>
</feature>
<evidence type="ECO:0000256" key="1">
    <source>
        <dbReference type="ARBA" id="ARBA00009375"/>
    </source>
</evidence>
<dbReference type="VEuPathDB" id="CryptoDB:Chro.80065"/>
<gene>
    <name evidence="8" type="ORF">CHUDEA8_510</name>
    <name evidence="9" type="ORF">GY17_00002796</name>
</gene>
<dbReference type="InterPro" id="IPR020094">
    <property type="entry name" value="TruA/RsuA/RluB/E/F_N"/>
</dbReference>
<dbReference type="PANTHER" id="PTHR11142:SF4">
    <property type="entry name" value="PSEUDOURIDYLATE SYNTHASE 1 HOMOLOG"/>
    <property type="match status" value="1"/>
</dbReference>
<organism evidence="8">
    <name type="scientific">Cryptosporidium hominis</name>
    <dbReference type="NCBI Taxonomy" id="237895"/>
    <lineage>
        <taxon>Eukaryota</taxon>
        <taxon>Sar</taxon>
        <taxon>Alveolata</taxon>
        <taxon>Apicomplexa</taxon>
        <taxon>Conoidasida</taxon>
        <taxon>Coccidia</taxon>
        <taxon>Eucoccidiorida</taxon>
        <taxon>Eimeriorina</taxon>
        <taxon>Cryptosporidiidae</taxon>
        <taxon>Cryptosporidium</taxon>
    </lineage>
</organism>
<dbReference type="VEuPathDB" id="CryptoDB:CHUDEA8_510"/>
<feature type="domain" description="Pseudouridine synthase I TruA alpha/beta" evidence="7">
    <location>
        <begin position="338"/>
        <end position="445"/>
    </location>
</feature>
<feature type="binding site" evidence="5">
    <location>
        <position position="204"/>
    </location>
    <ligand>
        <name>substrate</name>
    </ligand>
</feature>
<dbReference type="Proteomes" id="UP000199752">
    <property type="component" value="Chromosome 8"/>
</dbReference>
<evidence type="ECO:0000313" key="10">
    <source>
        <dbReference type="Proteomes" id="UP001429100"/>
    </source>
</evidence>
<protein>
    <submittedName>
        <fullName evidence="9">Pus1p-like type II pseudousynthas TruA</fullName>
    </submittedName>
</protein>
<keyword evidence="10" id="KW-1185">Reference proteome</keyword>
<dbReference type="GO" id="GO:0031119">
    <property type="term" value="P:tRNA pseudouridine synthesis"/>
    <property type="evidence" value="ECO:0007669"/>
    <property type="project" value="InterPro"/>
</dbReference>
<feature type="active site" description="Nucleophile" evidence="4">
    <location>
        <position position="80"/>
    </location>
</feature>
<reference evidence="9 10" key="1">
    <citation type="submission" date="2014-11" db="EMBL/GenBank/DDBJ databases">
        <title>Comparative genomic analysis of Cryptosporidium hominis reveals occurrence of genetic recombination in virulent subtypes.</title>
        <authorList>
            <person name="Guo Y."/>
            <person name="Tang K."/>
            <person name="Frace M."/>
            <person name="Li N."/>
            <person name="Roellig D.M."/>
            <person name="Sammons S."/>
            <person name="Knipe K."/>
            <person name="Rowe L."/>
            <person name="Feng Y."/>
            <person name="Xiao L."/>
        </authorList>
    </citation>
    <scope>NUCLEOTIDE SEQUENCE [LARGE SCALE GENOMIC DNA]</scope>
    <source>
        <strain evidence="9">30976</strain>
    </source>
</reference>
<feature type="region of interest" description="Disordered" evidence="6">
    <location>
        <begin position="264"/>
        <end position="283"/>
    </location>
</feature>
<name>A0A0S4TJP0_CRYHO</name>
<keyword evidence="2" id="KW-0819">tRNA processing</keyword>
<dbReference type="AlphaFoldDB" id="A0A0S4TJP0"/>
<evidence type="ECO:0000256" key="5">
    <source>
        <dbReference type="PIRSR" id="PIRSR641708-2"/>
    </source>
</evidence>
<accession>A0A0S4TJP0</accession>
<dbReference type="InterPro" id="IPR020103">
    <property type="entry name" value="PsdUridine_synth_cat_dom_sf"/>
</dbReference>
<dbReference type="PANTHER" id="PTHR11142">
    <property type="entry name" value="PSEUDOURIDYLATE SYNTHASE"/>
    <property type="match status" value="1"/>
</dbReference>
<dbReference type="GO" id="GO:0003723">
    <property type="term" value="F:RNA binding"/>
    <property type="evidence" value="ECO:0007669"/>
    <property type="project" value="InterPro"/>
</dbReference>
<dbReference type="InterPro" id="IPR020095">
    <property type="entry name" value="PsdUridine_synth_TruA_C"/>
</dbReference>
<evidence type="ECO:0000313" key="8">
    <source>
        <dbReference type="EMBL" id="CUV07598.1"/>
    </source>
</evidence>
<evidence type="ECO:0000256" key="3">
    <source>
        <dbReference type="ARBA" id="ARBA00023235"/>
    </source>
</evidence>
<dbReference type="InterPro" id="IPR041708">
    <property type="entry name" value="PUS1/PUS2-like"/>
</dbReference>
<sequence length="536" mass="63092">MKEVIPMRTYCMSFGYDGSDYHGMQIQMRNNKKVEELRTIEGEMEDCLEKLGMFFVSNEQNDDQGGLLKKIKWSRVGRTDKGVHSVCQVVSFRAKIKINGELEFILKNKDVDEKIIEICKRLKEERDILNKNGVDKSHSINPLLGGASLVFKNNLDEFLDELLILDYIVAKLNKLLESTKIKVFKIFRVTKNFDARIDCSRRQYEYLMPEFLLKHVNINNDDFKEELNRASLSRFEEGLNELKNASKKRKRETINTSLNHNPEVNEIEEEVEREEDDENDEKGERMKQFEFHQTNRLNNYGFGNDYRLVNYKIEDYLDPKRRFSLSDEDLKRFQSILNEYIGTHSFHNFTSKSSYEDSTSWRHIEEIKVVKVNQNEIKGDINLIKIIIKGQSFLLHQIRKMVALAIEIFRGTAPSNGIQLCFLPDKFSIHLAPSQGLLLDRVFYNSYNTKRSISTDQTDFAIQFLSFHIKDCHFVKEMESFKVNLIYSKIYSTISEENDNKWIEWIESISRHPFIIDNLIYDTSYAKKNQLENKIN</sequence>
<proteinExistence type="inferred from homology"/>
<evidence type="ECO:0000313" key="9">
    <source>
        <dbReference type="EMBL" id="PPS95379.1"/>
    </source>
</evidence>
<dbReference type="EMBL" id="JTAI01000001">
    <property type="protein sequence ID" value="PPS95379.1"/>
    <property type="molecule type" value="Genomic_DNA"/>
</dbReference>
<evidence type="ECO:0000256" key="4">
    <source>
        <dbReference type="PIRSR" id="PIRSR641708-1"/>
    </source>
</evidence>
<evidence type="ECO:0000256" key="6">
    <source>
        <dbReference type="SAM" id="MobiDB-lite"/>
    </source>
</evidence>
<reference evidence="8" key="2">
    <citation type="submission" date="2015-08" db="EMBL/GenBank/DDBJ databases">
        <authorList>
            <person name="Babu N.S."/>
            <person name="Beckwith C.J."/>
            <person name="Beseler K.G."/>
            <person name="Brison A."/>
            <person name="Carone J.V."/>
            <person name="Caskin T.P."/>
            <person name="Diamond M."/>
            <person name="Durham M.E."/>
            <person name="Foxe J.M."/>
            <person name="Go M."/>
            <person name="Henderson B.A."/>
            <person name="Jones I.B."/>
            <person name="McGettigan J.A."/>
            <person name="Micheletti S.J."/>
            <person name="Nasrallah M.E."/>
            <person name="Ortiz D."/>
            <person name="Piller C.R."/>
            <person name="Privatt S.R."/>
            <person name="Schneider S.L."/>
            <person name="Sharp S."/>
            <person name="Smith T.C."/>
            <person name="Stanton J.D."/>
            <person name="Ullery H.E."/>
            <person name="Wilson R.J."/>
            <person name="Serrano M.G."/>
            <person name="Buck G."/>
            <person name="Lee V."/>
            <person name="Wang Y."/>
            <person name="Carvalho R."/>
            <person name="Voegtly L."/>
            <person name="Shi R."/>
            <person name="Duckworth R."/>
            <person name="Johnson A."/>
            <person name="Loviza R."/>
            <person name="Walstead R."/>
            <person name="Shah Z."/>
            <person name="Kiflezghi M."/>
            <person name="Wade K."/>
            <person name="Ball S.L."/>
            <person name="Bradley K.W."/>
            <person name="Asai D.J."/>
            <person name="Bowman C.A."/>
            <person name="Russell D.A."/>
            <person name="Pope W.H."/>
            <person name="Jacobs-Sera D."/>
            <person name="Hendrix R.W."/>
            <person name="Hatfull G.F."/>
        </authorList>
    </citation>
    <scope>NUCLEOTIDE SEQUENCE [LARGE SCALE GENOMIC DNA]</scope>
</reference>
<comment type="similarity">
    <text evidence="1">Belongs to the tRNA pseudouridine synthase TruA family.</text>
</comment>
<dbReference type="HAMAP" id="MF_00171">
    <property type="entry name" value="TruA"/>
    <property type="match status" value="1"/>
</dbReference>
<dbReference type="Gene3D" id="3.30.70.580">
    <property type="entry name" value="Pseudouridine synthase I, catalytic domain, N-terminal subdomain"/>
    <property type="match status" value="1"/>
</dbReference>
<keyword evidence="3" id="KW-0413">Isomerase</keyword>
<dbReference type="VEuPathDB" id="CryptoDB:GY17_00002796"/>
<evidence type="ECO:0000259" key="7">
    <source>
        <dbReference type="Pfam" id="PF01416"/>
    </source>
</evidence>
<dbReference type="GO" id="GO:0005634">
    <property type="term" value="C:nucleus"/>
    <property type="evidence" value="ECO:0007669"/>
    <property type="project" value="TreeGrafter"/>
</dbReference>